<feature type="compositionally biased region" description="Acidic residues" evidence="1">
    <location>
        <begin position="185"/>
        <end position="195"/>
    </location>
</feature>
<feature type="compositionally biased region" description="Polar residues" evidence="1">
    <location>
        <begin position="535"/>
        <end position="555"/>
    </location>
</feature>
<feature type="compositionally biased region" description="Low complexity" evidence="1">
    <location>
        <begin position="119"/>
        <end position="130"/>
    </location>
</feature>
<proteinExistence type="predicted"/>
<name>A0ABQ9WXK8_9EUKA</name>
<reference evidence="2 3" key="1">
    <citation type="journal article" date="2022" name="bioRxiv">
        <title>Genomics of Preaxostyla Flagellates Illuminates Evolutionary Transitions and the Path Towards Mitochondrial Loss.</title>
        <authorList>
            <person name="Novak L.V.F."/>
            <person name="Treitli S.C."/>
            <person name="Pyrih J."/>
            <person name="Halakuc P."/>
            <person name="Pipaliya S.V."/>
            <person name="Vacek V."/>
            <person name="Brzon O."/>
            <person name="Soukal P."/>
            <person name="Eme L."/>
            <person name="Dacks J.B."/>
            <person name="Karnkowska A."/>
            <person name="Elias M."/>
            <person name="Hampl V."/>
        </authorList>
    </citation>
    <scope>NUCLEOTIDE SEQUENCE [LARGE SCALE GENOMIC DNA]</scope>
    <source>
        <strain evidence="2">NAU3</strain>
        <tissue evidence="2">Gut</tissue>
    </source>
</reference>
<dbReference type="EMBL" id="JARBJD010000308">
    <property type="protein sequence ID" value="KAK2944234.1"/>
    <property type="molecule type" value="Genomic_DNA"/>
</dbReference>
<feature type="region of interest" description="Disordered" evidence="1">
    <location>
        <begin position="282"/>
        <end position="304"/>
    </location>
</feature>
<feature type="compositionally biased region" description="Polar residues" evidence="1">
    <location>
        <begin position="634"/>
        <end position="646"/>
    </location>
</feature>
<feature type="compositionally biased region" description="Basic and acidic residues" evidence="1">
    <location>
        <begin position="144"/>
        <end position="172"/>
    </location>
</feature>
<feature type="compositionally biased region" description="Basic and acidic residues" evidence="1">
    <location>
        <begin position="109"/>
        <end position="118"/>
    </location>
</feature>
<feature type="compositionally biased region" description="Basic and acidic residues" evidence="1">
    <location>
        <begin position="457"/>
        <end position="475"/>
    </location>
</feature>
<accession>A0ABQ9WXK8</accession>
<feature type="compositionally biased region" description="Polar residues" evidence="1">
    <location>
        <begin position="586"/>
        <end position="609"/>
    </location>
</feature>
<feature type="compositionally biased region" description="Acidic residues" evidence="1">
    <location>
        <begin position="492"/>
        <end position="508"/>
    </location>
</feature>
<feature type="compositionally biased region" description="Basic and acidic residues" evidence="1">
    <location>
        <begin position="742"/>
        <end position="751"/>
    </location>
</feature>
<comment type="caution">
    <text evidence="2">The sequence shown here is derived from an EMBL/GenBank/DDBJ whole genome shotgun (WGS) entry which is preliminary data.</text>
</comment>
<organism evidence="2 3">
    <name type="scientific">Blattamonas nauphoetae</name>
    <dbReference type="NCBI Taxonomy" id="2049346"/>
    <lineage>
        <taxon>Eukaryota</taxon>
        <taxon>Metamonada</taxon>
        <taxon>Preaxostyla</taxon>
        <taxon>Oxymonadida</taxon>
        <taxon>Blattamonas</taxon>
    </lineage>
</organism>
<gene>
    <name evidence="2" type="ORF">BLNAU_20844</name>
</gene>
<feature type="region of interest" description="Disordered" evidence="1">
    <location>
        <begin position="457"/>
        <end position="708"/>
    </location>
</feature>
<sequence length="751" mass="84429">MQPPTQLPSETTRPLERPMTYQTPKMISPTTTPSVPVFSSILPPPSAAKPNLQPPVNQTRPIFNSIRYPDFSTPSTSTPHYASPIRSPIDRILDTLRKKRRTNPAPDSVLKKTEREQSSRSTSTPTRPSRLSFVLDDENANTPFEKRKERNKKSKGENEQSWKNRVWRRPERWTGGQESTLSELNNEDSSQDESLFEQNTSFNGDRPSDDTITAIGHRSHPVTLPGGTKNEDDIIEEENWTDQTDSAGFDSSSSTFDSLPVHFSPQHEHQTRWERVSDGMREHNKSVQAKHDEKERDTSNDDDDSEIDVLLDTVITKLKTTLAQTVSSVVQRQQNHPPFHTHNEHPQPHFDARETISEQLARLSLPSTHVSRQLNQHLTHPPTQHSLHPHQTPPQRDTFGEQHFQPIEKNDAAASYVPVQQQDQFSSFFTNTLSLSDWLHKTRAGRSYKERMVEMEGAESAEREGRTKMNKHESLDSLTSEEGSTTIQVGETAEEEHDEQEEEIEVDEEKQSVVVASESKKAGREEKRTERELMSLNTFDTSLDLSETVAESRTVSDGPRGEKKEEDDEEDGGDKHEPHSGETDCSDGTESNSEYSSTGTASHPSTSFVLPTGRRGRRRKSRREELGVERVIQSDGSAGSTVTAYSVLSDWSGIDSQKKERGTKDEDEHRPKGIGEEKGEKPVTPKPKRQLELQVLNRTPTISDQSPENNPLAVLLFASSPTGTKASFNPIRVSMGKSVTTKSKESPQSES</sequence>
<feature type="compositionally biased region" description="Polar residues" evidence="1">
    <location>
        <begin position="696"/>
        <end position="708"/>
    </location>
</feature>
<evidence type="ECO:0000313" key="3">
    <source>
        <dbReference type="Proteomes" id="UP001281761"/>
    </source>
</evidence>
<feature type="compositionally biased region" description="Basic and acidic residues" evidence="1">
    <location>
        <begin position="573"/>
        <end position="582"/>
    </location>
</feature>
<feature type="region of interest" description="Disordered" evidence="1">
    <location>
        <begin position="328"/>
        <end position="348"/>
    </location>
</feature>
<feature type="compositionally biased region" description="Basic and acidic residues" evidence="1">
    <location>
        <begin position="282"/>
        <end position="299"/>
    </location>
</feature>
<feature type="compositionally biased region" description="Polar residues" evidence="1">
    <location>
        <begin position="20"/>
        <end position="34"/>
    </location>
</feature>
<feature type="compositionally biased region" description="Polar residues" evidence="1">
    <location>
        <begin position="476"/>
        <end position="489"/>
    </location>
</feature>
<feature type="compositionally biased region" description="Basic and acidic residues" evidence="1">
    <location>
        <begin position="656"/>
        <end position="683"/>
    </location>
</feature>
<feature type="region of interest" description="Disordered" evidence="1">
    <location>
        <begin position="723"/>
        <end position="751"/>
    </location>
</feature>
<evidence type="ECO:0000313" key="2">
    <source>
        <dbReference type="EMBL" id="KAK2944234.1"/>
    </source>
</evidence>
<feature type="compositionally biased region" description="Basic and acidic residues" evidence="1">
    <location>
        <begin position="518"/>
        <end position="533"/>
    </location>
</feature>
<protein>
    <submittedName>
        <fullName evidence="2">Uncharacterized protein</fullName>
    </submittedName>
</protein>
<feature type="region of interest" description="Disordered" evidence="1">
    <location>
        <begin position="379"/>
        <end position="400"/>
    </location>
</feature>
<evidence type="ECO:0000256" key="1">
    <source>
        <dbReference type="SAM" id="MobiDB-lite"/>
    </source>
</evidence>
<keyword evidence="3" id="KW-1185">Reference proteome</keyword>
<dbReference type="Proteomes" id="UP001281761">
    <property type="component" value="Unassembled WGS sequence"/>
</dbReference>
<feature type="compositionally biased region" description="Polar residues" evidence="1">
    <location>
        <begin position="241"/>
        <end position="255"/>
    </location>
</feature>
<feature type="region of interest" description="Disordered" evidence="1">
    <location>
        <begin position="1"/>
        <end position="255"/>
    </location>
</feature>